<accession>A0A644X100</accession>
<dbReference type="EMBL" id="VSSQ01001593">
    <property type="protein sequence ID" value="MPM09627.1"/>
    <property type="molecule type" value="Genomic_DNA"/>
</dbReference>
<evidence type="ECO:0000259" key="2">
    <source>
        <dbReference type="Pfam" id="PF13439"/>
    </source>
</evidence>
<sequence>MSLFQTSLLPNAENKTECQNHRYEVNKRMKIGQFSDTFLPIVDGVGRVVYNYAAALSRRGEECYVVAPMADGGYRGGYPFELVDFVSMELPRQKQYSTGIPQLDPHYDARMRCIDLDVIHAHSPFVSGLEAQRLGRRRNVPVIGMFHSRYYDDFYQLTRAEMLANLAVATIVNFYLRCDEVWTVSQSSAETLFDYGYNGEIVVMPNGTPDVSPDEVNCAAARAHFHLPEAPILLYCGQMNWKKNILRILESCACLKQKGESFSLVFAGQGPDAHAIQQKAAEFNLAERTIYTGHITDETLLYGLFQCADLFVFPSLYDTSGMVVREAAAMETPSVVVRGSATAEPILDGQNGLLCEDTTESLCAAIQRALSDPEATRQIGKNARKTIYVSWDDIAAHAVERYELLIDRFKNK</sequence>
<reference evidence="3" key="1">
    <citation type="submission" date="2019-08" db="EMBL/GenBank/DDBJ databases">
        <authorList>
            <person name="Kucharzyk K."/>
            <person name="Murdoch R.W."/>
            <person name="Higgins S."/>
            <person name="Loffler F."/>
        </authorList>
    </citation>
    <scope>NUCLEOTIDE SEQUENCE</scope>
</reference>
<dbReference type="SUPFAM" id="SSF53756">
    <property type="entry name" value="UDP-Glycosyltransferase/glycogen phosphorylase"/>
    <property type="match status" value="1"/>
</dbReference>
<keyword evidence="3" id="KW-0328">Glycosyltransferase</keyword>
<feature type="domain" description="Glycosyltransferase subfamily 4-like N-terminal" evidence="2">
    <location>
        <begin position="42"/>
        <end position="208"/>
    </location>
</feature>
<comment type="caution">
    <text evidence="3">The sequence shown here is derived from an EMBL/GenBank/DDBJ whole genome shotgun (WGS) entry which is preliminary data.</text>
</comment>
<keyword evidence="3" id="KW-0808">Transferase</keyword>
<dbReference type="AlphaFoldDB" id="A0A644X100"/>
<organism evidence="3">
    <name type="scientific">bioreactor metagenome</name>
    <dbReference type="NCBI Taxonomy" id="1076179"/>
    <lineage>
        <taxon>unclassified sequences</taxon>
        <taxon>metagenomes</taxon>
        <taxon>ecological metagenomes</taxon>
    </lineage>
</organism>
<dbReference type="InterPro" id="IPR001296">
    <property type="entry name" value="Glyco_trans_1"/>
</dbReference>
<proteinExistence type="predicted"/>
<name>A0A644X100_9ZZZZ</name>
<dbReference type="InterPro" id="IPR050194">
    <property type="entry name" value="Glycosyltransferase_grp1"/>
</dbReference>
<dbReference type="GO" id="GO:0016757">
    <property type="term" value="F:glycosyltransferase activity"/>
    <property type="evidence" value="ECO:0007669"/>
    <property type="project" value="UniProtKB-KW"/>
</dbReference>
<gene>
    <name evidence="3" type="primary">mgtA_3</name>
    <name evidence="3" type="ORF">SDC9_55948</name>
</gene>
<evidence type="ECO:0000259" key="1">
    <source>
        <dbReference type="Pfam" id="PF00534"/>
    </source>
</evidence>
<dbReference type="Pfam" id="PF00534">
    <property type="entry name" value="Glycos_transf_1"/>
    <property type="match status" value="1"/>
</dbReference>
<dbReference type="EC" id="2.4.1.-" evidence="3"/>
<dbReference type="Gene3D" id="3.40.50.2000">
    <property type="entry name" value="Glycogen Phosphorylase B"/>
    <property type="match status" value="2"/>
</dbReference>
<dbReference type="PANTHER" id="PTHR45947:SF3">
    <property type="entry name" value="SULFOQUINOVOSYL TRANSFERASE SQD2"/>
    <property type="match status" value="1"/>
</dbReference>
<dbReference type="PANTHER" id="PTHR45947">
    <property type="entry name" value="SULFOQUINOVOSYL TRANSFERASE SQD2"/>
    <property type="match status" value="1"/>
</dbReference>
<protein>
    <submittedName>
        <fullName evidence="3">GDP-mannose-dependent alpha-mannosyltransferase</fullName>
        <ecNumber evidence="3">2.4.1.-</ecNumber>
    </submittedName>
</protein>
<feature type="domain" description="Glycosyl transferase family 1" evidence="1">
    <location>
        <begin position="228"/>
        <end position="385"/>
    </location>
</feature>
<dbReference type="Pfam" id="PF13439">
    <property type="entry name" value="Glyco_transf_4"/>
    <property type="match status" value="1"/>
</dbReference>
<dbReference type="InterPro" id="IPR028098">
    <property type="entry name" value="Glyco_trans_4-like_N"/>
</dbReference>
<evidence type="ECO:0000313" key="3">
    <source>
        <dbReference type="EMBL" id="MPM09627.1"/>
    </source>
</evidence>